<dbReference type="OrthoDB" id="5569911at2759"/>
<evidence type="ECO:0000256" key="2">
    <source>
        <dbReference type="SAM" id="MobiDB-lite"/>
    </source>
</evidence>
<proteinExistence type="predicted"/>
<dbReference type="InterPro" id="IPR029191">
    <property type="entry name" value="Uds1"/>
</dbReference>
<feature type="compositionally biased region" description="Polar residues" evidence="2">
    <location>
        <begin position="441"/>
        <end position="456"/>
    </location>
</feature>
<feature type="compositionally biased region" description="Low complexity" evidence="2">
    <location>
        <begin position="576"/>
        <end position="591"/>
    </location>
</feature>
<evidence type="ECO:0000256" key="1">
    <source>
        <dbReference type="SAM" id="Coils"/>
    </source>
</evidence>
<feature type="compositionally biased region" description="Low complexity" evidence="2">
    <location>
        <begin position="470"/>
        <end position="479"/>
    </location>
</feature>
<feature type="region of interest" description="Disordered" evidence="2">
    <location>
        <begin position="272"/>
        <end position="491"/>
    </location>
</feature>
<feature type="compositionally biased region" description="Basic and acidic residues" evidence="2">
    <location>
        <begin position="54"/>
        <end position="75"/>
    </location>
</feature>
<accession>A0A9W8GAQ8</accession>
<organism evidence="4 5">
    <name type="scientific">Coemansia spiralis</name>
    <dbReference type="NCBI Taxonomy" id="417178"/>
    <lineage>
        <taxon>Eukaryota</taxon>
        <taxon>Fungi</taxon>
        <taxon>Fungi incertae sedis</taxon>
        <taxon>Zoopagomycota</taxon>
        <taxon>Kickxellomycotina</taxon>
        <taxon>Kickxellomycetes</taxon>
        <taxon>Kickxellales</taxon>
        <taxon>Kickxellaceae</taxon>
        <taxon>Coemansia</taxon>
    </lineage>
</organism>
<feature type="domain" description="Up-regulated during septation protein 1" evidence="3">
    <location>
        <begin position="750"/>
        <end position="868"/>
    </location>
</feature>
<comment type="caution">
    <text evidence="4">The sequence shown here is derived from an EMBL/GenBank/DDBJ whole genome shotgun (WGS) entry which is preliminary data.</text>
</comment>
<feature type="compositionally biased region" description="Low complexity" evidence="2">
    <location>
        <begin position="352"/>
        <end position="366"/>
    </location>
</feature>
<feature type="coiled-coil region" evidence="1">
    <location>
        <begin position="1300"/>
        <end position="1396"/>
    </location>
</feature>
<evidence type="ECO:0000313" key="4">
    <source>
        <dbReference type="EMBL" id="KAJ2678691.1"/>
    </source>
</evidence>
<dbReference type="EMBL" id="JANBTW010000018">
    <property type="protein sequence ID" value="KAJ2678691.1"/>
    <property type="molecule type" value="Genomic_DNA"/>
</dbReference>
<feature type="compositionally biased region" description="Polar residues" evidence="2">
    <location>
        <begin position="236"/>
        <end position="255"/>
    </location>
</feature>
<name>A0A9W8GAQ8_9FUNG</name>
<feature type="region of interest" description="Disordered" evidence="2">
    <location>
        <begin position="169"/>
        <end position="258"/>
    </location>
</feature>
<feature type="region of interest" description="Disordered" evidence="2">
    <location>
        <begin position="622"/>
        <end position="645"/>
    </location>
</feature>
<feature type="region of interest" description="Disordered" evidence="2">
    <location>
        <begin position="1648"/>
        <end position="1667"/>
    </location>
</feature>
<evidence type="ECO:0000313" key="5">
    <source>
        <dbReference type="Proteomes" id="UP001151518"/>
    </source>
</evidence>
<gene>
    <name evidence="4" type="ORF">GGI25_002075</name>
</gene>
<dbReference type="Proteomes" id="UP001151518">
    <property type="component" value="Unassembled WGS sequence"/>
</dbReference>
<feature type="compositionally biased region" description="Low complexity" evidence="2">
    <location>
        <begin position="389"/>
        <end position="404"/>
    </location>
</feature>
<feature type="compositionally biased region" description="Polar residues" evidence="2">
    <location>
        <begin position="141"/>
        <end position="153"/>
    </location>
</feature>
<reference evidence="4" key="1">
    <citation type="submission" date="2022-07" db="EMBL/GenBank/DDBJ databases">
        <title>Phylogenomic reconstructions and comparative analyses of Kickxellomycotina fungi.</title>
        <authorList>
            <person name="Reynolds N.K."/>
            <person name="Stajich J.E."/>
            <person name="Barry K."/>
            <person name="Grigoriev I.V."/>
            <person name="Crous P."/>
            <person name="Smith M.E."/>
        </authorList>
    </citation>
    <scope>NUCLEOTIDE SEQUENCE</scope>
    <source>
        <strain evidence="4">NRRL 3115</strain>
    </source>
</reference>
<feature type="coiled-coil region" evidence="1">
    <location>
        <begin position="969"/>
        <end position="1017"/>
    </location>
</feature>
<feature type="compositionally biased region" description="Polar residues" evidence="2">
    <location>
        <begin position="331"/>
        <end position="351"/>
    </location>
</feature>
<feature type="coiled-coil region" evidence="1">
    <location>
        <begin position="1215"/>
        <end position="1249"/>
    </location>
</feature>
<feature type="compositionally biased region" description="Polar residues" evidence="2">
    <location>
        <begin position="29"/>
        <end position="48"/>
    </location>
</feature>
<keyword evidence="1" id="KW-0175">Coiled coil</keyword>
<dbReference type="PANTHER" id="PTHR23159">
    <property type="entry name" value="CENTROSOMAL PROTEIN 2"/>
    <property type="match status" value="1"/>
</dbReference>
<feature type="region of interest" description="Disordered" evidence="2">
    <location>
        <begin position="521"/>
        <end position="598"/>
    </location>
</feature>
<dbReference type="Pfam" id="PF15456">
    <property type="entry name" value="Uds1"/>
    <property type="match status" value="1"/>
</dbReference>
<feature type="coiled-coil region" evidence="1">
    <location>
        <begin position="824"/>
        <end position="858"/>
    </location>
</feature>
<sequence>MKRLLHRSSKSDKKSDDGNVSPTAPKKSWTASAGLSALQQSRARSGSHPQIRHLAMESHEGPVTKATMEEIRREAGSTGSNMRINSFSFSVADIGGAAESRSSPAAAVDAPNSQLSMSLEQFNGAFTDTATTARAAAHSHVPSSTQPSAEFPPRTTSAVLMGELPPRIDTSIARAPSGRMQAVKSMSADTRGPTSAFTDDSDVSLAIGASVNDKSGFDSPVQTQQPQQQPELSPQLKSDSSITPQQTQLLQNANESSKRVISEKIKKLAHRFSNSSLKDQPDPSLPSVPQALRRRPSNTPSVSERVSLFDNPELQSGNDPRASIFGKFGMASSQDDSTHSRSPSITSNAIRTPTLPLLFEPPTQQLGNHWKDMRRPQSMVHPAGSSEYGSATYESSGNSSYSSDADGKLFSRRTTAGGAEAQSGISKHINVLDSTTDRANSRTSRNSDGSGNSSQAVYAPRNDSRSVSLISGNDDINLSDSDDGDNGDNVASALVNTNFQQDFRDMSSADHQSTIAAGVQLNLPRSPPSLGTQSVGVETGSLGYRGVRSSGPSKRRTSLRSAFTTNEEHSHGPPDSAASNASSTATSPTSTRLAKPASFRRAGAVIPVLPTAGTTATMAELQRSASTASSHRADPAHIGRNRSLSQTPAVQVPILPSITAGSKCLSVDDLRRNMDFDTITAHTESRAGDTLFSCLWRNMTSDTASHSHAYLDEILSKAINADMTPSKALNSDDSGEIQLSSSVRLAAASLMVESVLNNSNAGRVLSPPEYERCSLEVASLKSRLQSAHKRLLLETRLRDAAKNLVGLHKSSGVGVSMFKGKYSSQAQSEEYNQACEKVNQVETEIAELSAKLQPLEDSLHEHQLSVLASAIRTVISEATHVSERAQANERGLRARLELLDKEATNSQSALVSEKERMAAKHATIKQALEQQVRDLQNKNHEAIARSASKEADMLDTESPLARHSASLAVERLTGEITVLKEQKRGAEQQTRLLEVKLDEAHLKEREMQHSLDELRSQASDIAETTRIKLEVAEAEAQSQAQSINAFVSGIRDIVGPLRLLGDVHENAEKLRASISNDMSMARTPPATPTLKTESAPLKNALSIESLDEYFVNIHSNSSNDSDRSNTSTSDGWDASRVASAMALISTTVSGCSEFYPEAMKIYESYTRLQKELSTEKRLREAQGLAISQQREKLAKASYLADSADQRVKEVTETLLSEHTEEKKRWSEERQRLFDNIERLTQDVKSLKARGDVDASGSSLQPLTDAQPLVYNDNNEISAKLTSDASVGNIEPVVLETLSREAELKSRISKLENRVLALESDIALAEQQLESKIEENNALQQNLNAQSTASQQASALKAEIDTLRNTEHALRKQLSELEPLKEAYARLNRELEAVKHAKSDSHAVHHIAKEPFLGEYVRKLKDASAMLTSAETTAVESSLPDGDDMIPSRNTQAVVKQGLPRLVRCKSLPDLPSLRIQNISRDAAECMLNSSTQPSMVDAQTMTERDIGPNTAPAAATTDDDVSQMLLAYSEKLILKEDALRTREDELEAVRASAIELETILQNILPNATTFAQSTAITGKRSSFNDQLSSAVSASWSPVFSANLKPNTRNRSASFFQGFRANYLGMPGSPEMANSALAAQNNALRPSSGSIISADIPKDSSSASRQSPIAKQINGVTIRESGSNGVPHLVDGLIPLSQLAAAEVNRLKALIVDLEHRSQDAGMELEQTKDKLSRLQKYCTLRSQQEDAVQEDITHVLGQISSLRAKVVRLESEKIMRENEARKLSVRCRELENRTAEQALQLIVDRVGKQEWAKNRTIDNIKEEEQDLKSSPRFASMSTVSISHPEAGDIRTEFNELLHQIIARRDEDIERMQALVDAWRDDARRASHANELRTWNTSTRGTQTT</sequence>
<protein>
    <recommendedName>
        <fullName evidence="3">Up-regulated during septation protein 1 domain-containing protein</fullName>
    </recommendedName>
</protein>
<feature type="compositionally biased region" description="Polar residues" evidence="2">
    <location>
        <begin position="1658"/>
        <end position="1667"/>
    </location>
</feature>
<feature type="compositionally biased region" description="Low complexity" evidence="2">
    <location>
        <begin position="220"/>
        <end position="235"/>
    </location>
</feature>
<feature type="coiled-coil region" evidence="1">
    <location>
        <begin position="882"/>
        <end position="945"/>
    </location>
</feature>
<feature type="region of interest" description="Disordered" evidence="2">
    <location>
        <begin position="133"/>
        <end position="153"/>
    </location>
</feature>
<dbReference type="PANTHER" id="PTHR23159:SF31">
    <property type="entry name" value="CENTROSOME-ASSOCIATED PROTEIN CEP250 ISOFORM X1"/>
    <property type="match status" value="1"/>
</dbReference>
<evidence type="ECO:0000259" key="3">
    <source>
        <dbReference type="Pfam" id="PF15456"/>
    </source>
</evidence>
<feature type="region of interest" description="Disordered" evidence="2">
    <location>
        <begin position="1"/>
        <end position="83"/>
    </location>
</feature>